<dbReference type="GO" id="GO:0031012">
    <property type="term" value="C:extracellular matrix"/>
    <property type="evidence" value="ECO:0007669"/>
    <property type="project" value="TreeGrafter"/>
</dbReference>
<dbReference type="GO" id="GO:0061343">
    <property type="term" value="P:cell adhesion involved in heart morphogenesis"/>
    <property type="evidence" value="ECO:0007669"/>
    <property type="project" value="TreeGrafter"/>
</dbReference>
<dbReference type="SUPFAM" id="SSF56219">
    <property type="entry name" value="DNase I-like"/>
    <property type="match status" value="1"/>
</dbReference>
<dbReference type="EMBL" id="CAJOBS010006502">
    <property type="protein sequence ID" value="CAF4913471.1"/>
    <property type="molecule type" value="Genomic_DNA"/>
</dbReference>
<dbReference type="Pfam" id="PF03372">
    <property type="entry name" value="Exo_endo_phos"/>
    <property type="match status" value="1"/>
</dbReference>
<evidence type="ECO:0000256" key="1">
    <source>
        <dbReference type="SAM" id="MobiDB-lite"/>
    </source>
</evidence>
<dbReference type="Proteomes" id="UP000663838">
    <property type="component" value="Unassembled WGS sequence"/>
</dbReference>
<dbReference type="SUPFAM" id="SSF52266">
    <property type="entry name" value="SGNH hydrolase"/>
    <property type="match status" value="1"/>
</dbReference>
<feature type="region of interest" description="Disordered" evidence="1">
    <location>
        <begin position="126"/>
        <end position="170"/>
    </location>
</feature>
<dbReference type="InterPro" id="IPR036691">
    <property type="entry name" value="Endo/exonu/phosph_ase_sf"/>
</dbReference>
<organism evidence="3 4">
    <name type="scientific">Rotaria socialis</name>
    <dbReference type="NCBI Taxonomy" id="392032"/>
    <lineage>
        <taxon>Eukaryota</taxon>
        <taxon>Metazoa</taxon>
        <taxon>Spiralia</taxon>
        <taxon>Gnathifera</taxon>
        <taxon>Rotifera</taxon>
        <taxon>Eurotatoria</taxon>
        <taxon>Bdelloidea</taxon>
        <taxon>Philodinida</taxon>
        <taxon>Philodinidae</taxon>
        <taxon>Rotaria</taxon>
    </lineage>
</organism>
<feature type="domain" description="Endonuclease/exonuclease/phosphatase" evidence="2">
    <location>
        <begin position="175"/>
        <end position="356"/>
    </location>
</feature>
<dbReference type="GO" id="GO:0007508">
    <property type="term" value="P:larval heart development"/>
    <property type="evidence" value="ECO:0007669"/>
    <property type="project" value="TreeGrafter"/>
</dbReference>
<protein>
    <recommendedName>
        <fullName evidence="2">Endonuclease/exonuclease/phosphatase domain-containing protein</fullName>
    </recommendedName>
</protein>
<name>A0A821VSK0_9BILA</name>
<feature type="compositionally biased region" description="Low complexity" evidence="1">
    <location>
        <begin position="152"/>
        <end position="166"/>
    </location>
</feature>
<accession>A0A821VSK0</accession>
<dbReference type="InterPro" id="IPR036514">
    <property type="entry name" value="SGNH_hydro_sf"/>
</dbReference>
<evidence type="ECO:0000313" key="4">
    <source>
        <dbReference type="Proteomes" id="UP000663838"/>
    </source>
</evidence>
<dbReference type="PANTHER" id="PTHR33395">
    <property type="entry name" value="TRANSCRIPTASE, PUTATIVE-RELATED-RELATED"/>
    <property type="match status" value="1"/>
</dbReference>
<dbReference type="Gene3D" id="3.40.50.1110">
    <property type="entry name" value="SGNH hydrolase"/>
    <property type="match status" value="1"/>
</dbReference>
<dbReference type="Gene3D" id="3.60.10.10">
    <property type="entry name" value="Endonuclease/exonuclease/phosphatase"/>
    <property type="match status" value="1"/>
</dbReference>
<comment type="caution">
    <text evidence="3">The sequence shown here is derived from an EMBL/GenBank/DDBJ whole genome shotgun (WGS) entry which is preliminary data.</text>
</comment>
<evidence type="ECO:0000259" key="2">
    <source>
        <dbReference type="Pfam" id="PF03372"/>
    </source>
</evidence>
<evidence type="ECO:0000313" key="3">
    <source>
        <dbReference type="EMBL" id="CAF4913471.1"/>
    </source>
</evidence>
<reference evidence="3" key="1">
    <citation type="submission" date="2021-02" db="EMBL/GenBank/DDBJ databases">
        <authorList>
            <person name="Nowell W R."/>
        </authorList>
    </citation>
    <scope>NUCLEOTIDE SEQUENCE</scope>
</reference>
<sequence>MNIKSKKTRIISHVGANDIYSFDKNERDPETVIAQFKSLTDTLKEKTDNAVIIGILPRKIENWYYLEQAKKINNKVKIMCEAKGIKYLDFWYKFTDRSLFARDGIHLNNLDETKVPSALKVPENNEIKKTTGSGGVHVSIPTKASTPEAQRPQTPATPISPTPATQRLQSGNSEHRILRTLVSSEKLDIIAITETWIHTDTRDFEGIINIPGYNMFKRDRAVGKGGGVLLYVNNNLQVSTQEVLIDNEILWVQINIKNRNLDLVLVYRTPHQNINLDEIMYNELTRILDRRLVLLLGDFNCPGINWTTGTGNAIGDRLIKFTNDNFLRQYVNEATRGHNILDLIFSNDEHLVTKIEVG</sequence>
<gene>
    <name evidence="3" type="ORF">TOA249_LOCUS31567</name>
</gene>
<dbReference type="PANTHER" id="PTHR33395:SF22">
    <property type="entry name" value="REVERSE TRANSCRIPTASE DOMAIN-CONTAINING PROTEIN"/>
    <property type="match status" value="1"/>
</dbReference>
<dbReference type="AlphaFoldDB" id="A0A821VSK0"/>
<proteinExistence type="predicted"/>
<dbReference type="InterPro" id="IPR005135">
    <property type="entry name" value="Endo/exonuclease/phosphatase"/>
</dbReference>
<dbReference type="GO" id="GO:0003824">
    <property type="term" value="F:catalytic activity"/>
    <property type="evidence" value="ECO:0007669"/>
    <property type="project" value="InterPro"/>
</dbReference>